<accession>A0A7I7RS57</accession>
<dbReference type="Proteomes" id="UP000467428">
    <property type="component" value="Plasmid pJCM18538"/>
</dbReference>
<name>A0A7I7RS57_9MYCO</name>
<gene>
    <name evidence="1" type="ORF">MARA_02490</name>
</gene>
<dbReference type="AlphaFoldDB" id="A0A7I7RS57"/>
<proteinExistence type="predicted"/>
<dbReference type="EMBL" id="AP022592">
    <property type="protein sequence ID" value="BBY46819.1"/>
    <property type="molecule type" value="Genomic_DNA"/>
</dbReference>
<evidence type="ECO:0000313" key="1">
    <source>
        <dbReference type="EMBL" id="BBY46819.1"/>
    </source>
</evidence>
<dbReference type="KEGG" id="marz:MARA_02490"/>
<evidence type="ECO:0000313" key="2">
    <source>
        <dbReference type="Proteomes" id="UP000467428"/>
    </source>
</evidence>
<organism evidence="1 2">
    <name type="scientific">Mycolicibacterium arabiense</name>
    <dbReference type="NCBI Taxonomy" id="1286181"/>
    <lineage>
        <taxon>Bacteria</taxon>
        <taxon>Bacillati</taxon>
        <taxon>Actinomycetota</taxon>
        <taxon>Actinomycetes</taxon>
        <taxon>Mycobacteriales</taxon>
        <taxon>Mycobacteriaceae</taxon>
        <taxon>Mycolicibacterium</taxon>
    </lineage>
</organism>
<keyword evidence="1" id="KW-0614">Plasmid</keyword>
<geneLocation type="plasmid" evidence="1">
    <name>pJCM18538</name>
</geneLocation>
<sequence>MNKKVHNVFHVDQQRRTDAAEWVGGERQTQPIPREVIGAKVRHGLGRASDSDRDRFEVLAVGLGRVR</sequence>
<keyword evidence="2" id="KW-1185">Reference proteome</keyword>
<protein>
    <submittedName>
        <fullName evidence="1">Uncharacterized protein</fullName>
    </submittedName>
</protein>
<reference evidence="1 2" key="1">
    <citation type="journal article" date="2019" name="Emerg. Microbes Infect.">
        <title>Comprehensive subspecies identification of 175 nontuberculous mycobacteria species based on 7547 genomic profiles.</title>
        <authorList>
            <person name="Matsumoto Y."/>
            <person name="Kinjo T."/>
            <person name="Motooka D."/>
            <person name="Nabeya D."/>
            <person name="Jung N."/>
            <person name="Uechi K."/>
            <person name="Horii T."/>
            <person name="Iida T."/>
            <person name="Fujita J."/>
            <person name="Nakamura S."/>
        </authorList>
    </citation>
    <scope>NUCLEOTIDE SEQUENCE [LARGE SCALE GENOMIC DNA]</scope>
    <source>
        <strain evidence="1 2">JCM 18538</strain>
        <plasmid evidence="1">pJCM18538</plasmid>
    </source>
</reference>